<organism evidence="1 2">
    <name type="scientific">Camellia lanceoleosa</name>
    <dbReference type="NCBI Taxonomy" id="1840588"/>
    <lineage>
        <taxon>Eukaryota</taxon>
        <taxon>Viridiplantae</taxon>
        <taxon>Streptophyta</taxon>
        <taxon>Embryophyta</taxon>
        <taxon>Tracheophyta</taxon>
        <taxon>Spermatophyta</taxon>
        <taxon>Magnoliopsida</taxon>
        <taxon>eudicotyledons</taxon>
        <taxon>Gunneridae</taxon>
        <taxon>Pentapetalae</taxon>
        <taxon>asterids</taxon>
        <taxon>Ericales</taxon>
        <taxon>Theaceae</taxon>
        <taxon>Camellia</taxon>
    </lineage>
</organism>
<proteinExistence type="predicted"/>
<dbReference type="EMBL" id="CM045765">
    <property type="protein sequence ID" value="KAI7999475.1"/>
    <property type="molecule type" value="Genomic_DNA"/>
</dbReference>
<evidence type="ECO:0000313" key="1">
    <source>
        <dbReference type="EMBL" id="KAI7999475.1"/>
    </source>
</evidence>
<dbReference type="Proteomes" id="UP001060215">
    <property type="component" value="Chromosome 8"/>
</dbReference>
<evidence type="ECO:0000313" key="2">
    <source>
        <dbReference type="Proteomes" id="UP001060215"/>
    </source>
</evidence>
<accession>A0ACC0GH14</accession>
<comment type="caution">
    <text evidence="1">The sequence shown here is derived from an EMBL/GenBank/DDBJ whole genome shotgun (WGS) entry which is preliminary data.</text>
</comment>
<name>A0ACC0GH14_9ERIC</name>
<keyword evidence="2" id="KW-1185">Reference proteome</keyword>
<protein>
    <submittedName>
        <fullName evidence="1">SH3 domain-containing protein 3</fullName>
    </submittedName>
</protein>
<gene>
    <name evidence="1" type="ORF">LOK49_LG09G00128</name>
</gene>
<reference evidence="1 2" key="1">
    <citation type="journal article" date="2022" name="Plant J.">
        <title>Chromosome-level genome of Camellia lanceoleosa provides a valuable resource for understanding genome evolution and self-incompatibility.</title>
        <authorList>
            <person name="Gong W."/>
            <person name="Xiao S."/>
            <person name="Wang L."/>
            <person name="Liao Z."/>
            <person name="Chang Y."/>
            <person name="Mo W."/>
            <person name="Hu G."/>
            <person name="Li W."/>
            <person name="Zhao G."/>
            <person name="Zhu H."/>
            <person name="Hu X."/>
            <person name="Ji K."/>
            <person name="Xiang X."/>
            <person name="Song Q."/>
            <person name="Yuan D."/>
            <person name="Jin S."/>
            <person name="Zhang L."/>
        </authorList>
    </citation>
    <scope>NUCLEOTIDE SEQUENCE [LARGE SCALE GENOMIC DNA]</scope>
    <source>
        <strain evidence="1">SQ_2022a</strain>
    </source>
</reference>
<sequence>MVSEKQRKESAPPVIPSTYSLEKTKYFLAEAMYAFDAASEKELSLAVGDYVVVRKVSLSGWSEGECRGTSFGTSSSSGGDYDWFETAVISFFKLFGENYDYELLTKRHRELLVSIRFNEPGWQWSGCFLPDHLGDTQVKMQDHVSGAVSMIRDGT</sequence>